<gene>
    <name evidence="2" type="ORF">M409DRAFT_59458</name>
</gene>
<feature type="compositionally biased region" description="Basic and acidic residues" evidence="1">
    <location>
        <begin position="12"/>
        <end position="56"/>
    </location>
</feature>
<evidence type="ECO:0000313" key="2">
    <source>
        <dbReference type="EMBL" id="KAF2160929.1"/>
    </source>
</evidence>
<protein>
    <submittedName>
        <fullName evidence="2">Uncharacterized protein</fullName>
    </submittedName>
</protein>
<organism evidence="2 3">
    <name type="scientific">Zasmidium cellare ATCC 36951</name>
    <dbReference type="NCBI Taxonomy" id="1080233"/>
    <lineage>
        <taxon>Eukaryota</taxon>
        <taxon>Fungi</taxon>
        <taxon>Dikarya</taxon>
        <taxon>Ascomycota</taxon>
        <taxon>Pezizomycotina</taxon>
        <taxon>Dothideomycetes</taxon>
        <taxon>Dothideomycetidae</taxon>
        <taxon>Mycosphaerellales</taxon>
        <taxon>Mycosphaerellaceae</taxon>
        <taxon>Zasmidium</taxon>
    </lineage>
</organism>
<keyword evidence="3" id="KW-1185">Reference proteome</keyword>
<evidence type="ECO:0000256" key="1">
    <source>
        <dbReference type="SAM" id="MobiDB-lite"/>
    </source>
</evidence>
<feature type="compositionally biased region" description="Basic and acidic residues" evidence="1">
    <location>
        <begin position="145"/>
        <end position="158"/>
    </location>
</feature>
<feature type="compositionally biased region" description="Low complexity" evidence="1">
    <location>
        <begin position="424"/>
        <end position="434"/>
    </location>
</feature>
<name>A0A6A6C5A8_ZASCE</name>
<feature type="compositionally biased region" description="Low complexity" evidence="1">
    <location>
        <begin position="226"/>
        <end position="241"/>
    </location>
</feature>
<feature type="region of interest" description="Disordered" evidence="1">
    <location>
        <begin position="255"/>
        <end position="287"/>
    </location>
</feature>
<dbReference type="EMBL" id="ML993622">
    <property type="protein sequence ID" value="KAF2160929.1"/>
    <property type="molecule type" value="Genomic_DNA"/>
</dbReference>
<feature type="compositionally biased region" description="Low complexity" evidence="1">
    <location>
        <begin position="672"/>
        <end position="694"/>
    </location>
</feature>
<feature type="compositionally biased region" description="Polar residues" evidence="1">
    <location>
        <begin position="265"/>
        <end position="282"/>
    </location>
</feature>
<dbReference type="AlphaFoldDB" id="A0A6A6C5A8"/>
<reference evidence="2" key="1">
    <citation type="journal article" date="2020" name="Stud. Mycol.">
        <title>101 Dothideomycetes genomes: a test case for predicting lifestyles and emergence of pathogens.</title>
        <authorList>
            <person name="Haridas S."/>
            <person name="Albert R."/>
            <person name="Binder M."/>
            <person name="Bloem J."/>
            <person name="Labutti K."/>
            <person name="Salamov A."/>
            <person name="Andreopoulos B."/>
            <person name="Baker S."/>
            <person name="Barry K."/>
            <person name="Bills G."/>
            <person name="Bluhm B."/>
            <person name="Cannon C."/>
            <person name="Castanera R."/>
            <person name="Culley D."/>
            <person name="Daum C."/>
            <person name="Ezra D."/>
            <person name="Gonzalez J."/>
            <person name="Henrissat B."/>
            <person name="Kuo A."/>
            <person name="Liang C."/>
            <person name="Lipzen A."/>
            <person name="Lutzoni F."/>
            <person name="Magnuson J."/>
            <person name="Mondo S."/>
            <person name="Nolan M."/>
            <person name="Ohm R."/>
            <person name="Pangilinan J."/>
            <person name="Park H.-J."/>
            <person name="Ramirez L."/>
            <person name="Alfaro M."/>
            <person name="Sun H."/>
            <person name="Tritt A."/>
            <person name="Yoshinaga Y."/>
            <person name="Zwiers L.-H."/>
            <person name="Turgeon B."/>
            <person name="Goodwin S."/>
            <person name="Spatafora J."/>
            <person name="Crous P."/>
            <person name="Grigoriev I."/>
        </authorList>
    </citation>
    <scope>NUCLEOTIDE SEQUENCE</scope>
    <source>
        <strain evidence="2">ATCC 36951</strain>
    </source>
</reference>
<feature type="compositionally biased region" description="Low complexity" evidence="1">
    <location>
        <begin position="316"/>
        <end position="327"/>
    </location>
</feature>
<feature type="compositionally biased region" description="Polar residues" evidence="1">
    <location>
        <begin position="561"/>
        <end position="574"/>
    </location>
</feature>
<feature type="compositionally biased region" description="Polar residues" evidence="1">
    <location>
        <begin position="779"/>
        <end position="789"/>
    </location>
</feature>
<feature type="region of interest" description="Disordered" evidence="1">
    <location>
        <begin position="656"/>
        <end position="718"/>
    </location>
</feature>
<proteinExistence type="predicted"/>
<sequence>MDKVKKIFSPGSKKDDEVLYGDAGERRRESASKAREPREPEQLHPVEGSHKKEHSIMRQLVNPGGEKFDDQRFGTTATTAPGDPDKLETHPEAHNKDHTILGQVLNPSGDKYDAQRFESSASTEGDRRQSVRPEAPPIAGSDVKLQTDPEEKKHEHSVLRQIINPGGGKYDEEGYGTTAHAAGTLSNVPSDTKDHSVARQILNPGQEKYDPVVHGGSGEPDRRADPITGGTISPSTGGDDTASCLSIKSGVAGPFAHGADVHGLGSSNAAAGQSTIPGSQGTDFGRDAAIVGGGAAAAGAGAAAYSNDKPKHDIPSSTTTTTTTTTSNHPQPLADRSVAGGSHINPVGAPQSSVPQAGESHLGRDAAIAGGAGLAGGAAYSHLNQPKDSDVAAATYTERSQPLAGSSQAYNSSAAGGEGPVHFGTASTTTPHTGTGTGTRGAHINPVGAPEESLEGQPRLGQDAALAGGIGAAGVAAGSGVTQLNKAPNDVQQATYTERAYPVGSTSHNDGVYHHTQGPHQTETANKLDPHLPGEFPTETGEDKHGLNPTTLAGANPETGLGSTSAPATAQDKQTIGSRISAGVAGIASAVGFSSSKKTDEPTVAEPATTSSKDYAGNQPLSGATATSEQPTEHHYGRDAAVVGGLGAAGAGTYAATREHDNQRPVESQLGTTTTTSQPTTTTTTTTSTSTAPTRSAELQVASAPTTQPTGLNERTNDSHLGRDVAVAGGAGAGAAGVGAFEASKDTGPASKTVGPHDSNIANIVDPSVQPQPEKMKESTTTGPYSSDIANKADPRVQADPAKAGTEETHYDRDAAVAGGVGAAGAGAYSATRDDKPTTTHAQPDSNDPAVIAARRAAEKESHHSTSDKHNKSHAEEGGEKKRGLLDKILHPGRKSEDKDHSHGHSSSKTATDTDGHTKLHKKALGGAPHHETSTFAGNEAQAGAIIEPHTGLPMNVEKYGTTGAGGTDGARQIEGYHETDPGVRQATHGTAEGAGTKYPAHQAGEEGVAGPDWDAIKKADTPY</sequence>
<feature type="region of interest" description="Disordered" evidence="1">
    <location>
        <begin position="954"/>
        <end position="1024"/>
    </location>
</feature>
<dbReference type="RefSeq" id="XP_033661818.1">
    <property type="nucleotide sequence ID" value="XM_033814200.1"/>
</dbReference>
<feature type="compositionally biased region" description="Basic and acidic residues" evidence="1">
    <location>
        <begin position="83"/>
        <end position="99"/>
    </location>
</feature>
<dbReference type="Proteomes" id="UP000799537">
    <property type="component" value="Unassembled WGS sequence"/>
</dbReference>
<feature type="region of interest" description="Disordered" evidence="1">
    <location>
        <begin position="505"/>
        <end position="574"/>
    </location>
</feature>
<feature type="compositionally biased region" description="Basic and acidic residues" evidence="1">
    <location>
        <begin position="856"/>
        <end position="903"/>
    </location>
</feature>
<dbReference type="GeneID" id="54567472"/>
<feature type="compositionally biased region" description="Polar residues" evidence="1">
    <location>
        <begin position="703"/>
        <end position="714"/>
    </location>
</feature>
<feature type="region of interest" description="Disordered" evidence="1">
    <location>
        <begin position="1"/>
        <end position="158"/>
    </location>
</feature>
<feature type="compositionally biased region" description="Polar residues" evidence="1">
    <location>
        <begin position="398"/>
        <end position="414"/>
    </location>
</feature>
<evidence type="ECO:0000313" key="3">
    <source>
        <dbReference type="Proteomes" id="UP000799537"/>
    </source>
</evidence>
<feature type="compositionally biased region" description="Polar residues" evidence="1">
    <location>
        <begin position="608"/>
        <end position="630"/>
    </location>
</feature>
<feature type="region of interest" description="Disordered" evidence="1">
    <location>
        <begin position="304"/>
        <end position="360"/>
    </location>
</feature>
<feature type="region of interest" description="Disordered" evidence="1">
    <location>
        <begin position="398"/>
        <end position="458"/>
    </location>
</feature>
<feature type="compositionally biased region" description="Basic and acidic residues" evidence="1">
    <location>
        <begin position="805"/>
        <end position="815"/>
    </location>
</feature>
<dbReference type="OrthoDB" id="3650432at2759"/>
<feature type="region of interest" description="Disordered" evidence="1">
    <location>
        <begin position="744"/>
        <end position="935"/>
    </location>
</feature>
<feature type="compositionally biased region" description="Basic and acidic residues" evidence="1">
    <location>
        <begin position="1015"/>
        <end position="1024"/>
    </location>
</feature>
<feature type="region of interest" description="Disordered" evidence="1">
    <location>
        <begin position="202"/>
        <end position="242"/>
    </location>
</feature>
<feature type="region of interest" description="Disordered" evidence="1">
    <location>
        <begin position="594"/>
        <end position="635"/>
    </location>
</feature>
<accession>A0A6A6C5A8</accession>